<accession>A0A363UNU1</accession>
<evidence type="ECO:0000256" key="6">
    <source>
        <dbReference type="SAM" id="Coils"/>
    </source>
</evidence>
<keyword evidence="11" id="KW-1185">Reference proteome</keyword>
<dbReference type="SMART" id="SM00287">
    <property type="entry name" value="SH3b"/>
    <property type="match status" value="1"/>
</dbReference>
<name>A0A363UNU1_9GAMM</name>
<keyword evidence="5 7" id="KW-0472">Membrane</keyword>
<dbReference type="Pfam" id="PF08239">
    <property type="entry name" value="SH3_3"/>
    <property type="match status" value="1"/>
</dbReference>
<evidence type="ECO:0000259" key="9">
    <source>
        <dbReference type="PROSITE" id="PS51781"/>
    </source>
</evidence>
<comment type="subcellular location">
    <subcellularLocation>
        <location evidence="1">Membrane</location>
        <topology evidence="1">Single-pass membrane protein</topology>
    </subcellularLocation>
</comment>
<dbReference type="PROSITE" id="PS51781">
    <property type="entry name" value="SH3B"/>
    <property type="match status" value="1"/>
</dbReference>
<gene>
    <name evidence="10" type="ORF">DEH80_03995</name>
</gene>
<keyword evidence="2 7" id="KW-0812">Transmembrane</keyword>
<evidence type="ECO:0000256" key="2">
    <source>
        <dbReference type="ARBA" id="ARBA00022692"/>
    </source>
</evidence>
<organism evidence="10 11">
    <name type="scientific">Abyssibacter profundi</name>
    <dbReference type="NCBI Taxonomy" id="2182787"/>
    <lineage>
        <taxon>Bacteria</taxon>
        <taxon>Pseudomonadati</taxon>
        <taxon>Pseudomonadota</taxon>
        <taxon>Gammaproteobacteria</taxon>
        <taxon>Chromatiales</taxon>
        <taxon>Oceanococcaceae</taxon>
        <taxon>Abyssibacter</taxon>
    </lineage>
</organism>
<dbReference type="GO" id="GO:0016020">
    <property type="term" value="C:membrane"/>
    <property type="evidence" value="ECO:0007669"/>
    <property type="project" value="UniProtKB-SubCell"/>
</dbReference>
<dbReference type="Gene3D" id="2.30.30.40">
    <property type="entry name" value="SH3 Domains"/>
    <property type="match status" value="1"/>
</dbReference>
<sequence>MEESVAHRVILLSLFSLAMMVPTVATAETAYVSDQLEITLRRGQGTQFGIRAMLDSGTRVEVLGRDEASGYTQVRTASGTEGWVLTRYLQNQPAAREQLAAARQAQTAAEQKAAEAVAELEAVESANADMRAQISGLETQVADLQTELRRVSSAAARPMEIQRRNEQLVEEVRTLEQERDRLGMELRAEQSLRDNWITGAAIAFLGLAVGLLAPHLRRRKSGWEGLG</sequence>
<feature type="domain" description="SH3b" evidence="9">
    <location>
        <begin position="27"/>
        <end position="93"/>
    </location>
</feature>
<reference evidence="10 11" key="1">
    <citation type="submission" date="2018-05" db="EMBL/GenBank/DDBJ databases">
        <title>Abyssibacter profundi OUC007T gen. nov., sp. nov, a marine bacterium isolated from seawater of the Mariana Trench.</title>
        <authorList>
            <person name="Zhou S."/>
        </authorList>
    </citation>
    <scope>NUCLEOTIDE SEQUENCE [LARGE SCALE GENOMIC DNA]</scope>
    <source>
        <strain evidence="10 11">OUC007</strain>
    </source>
</reference>
<evidence type="ECO:0000256" key="7">
    <source>
        <dbReference type="SAM" id="Phobius"/>
    </source>
</evidence>
<feature type="signal peptide" evidence="8">
    <location>
        <begin position="1"/>
        <end position="27"/>
    </location>
</feature>
<feature type="transmembrane region" description="Helical" evidence="7">
    <location>
        <begin position="196"/>
        <end position="213"/>
    </location>
</feature>
<proteinExistence type="predicted"/>
<protein>
    <submittedName>
        <fullName evidence="10">TIGR04211 family SH3 domain-containing protein</fullName>
    </submittedName>
</protein>
<dbReference type="InterPro" id="IPR003646">
    <property type="entry name" value="SH3-like_bac-type"/>
</dbReference>
<evidence type="ECO:0000313" key="11">
    <source>
        <dbReference type="Proteomes" id="UP000251800"/>
    </source>
</evidence>
<evidence type="ECO:0000256" key="5">
    <source>
        <dbReference type="ARBA" id="ARBA00023136"/>
    </source>
</evidence>
<dbReference type="InterPro" id="IPR016476">
    <property type="entry name" value="SH3_dom_pro"/>
</dbReference>
<dbReference type="NCBIfam" id="TIGR04211">
    <property type="entry name" value="SH3_and_anchor"/>
    <property type="match status" value="1"/>
</dbReference>
<keyword evidence="3 8" id="KW-0732">Signal</keyword>
<dbReference type="OrthoDB" id="9790951at2"/>
<evidence type="ECO:0000313" key="10">
    <source>
        <dbReference type="EMBL" id="PWN57103.1"/>
    </source>
</evidence>
<comment type="caution">
    <text evidence="10">The sequence shown here is derived from an EMBL/GenBank/DDBJ whole genome shotgun (WGS) entry which is preliminary data.</text>
</comment>
<evidence type="ECO:0000256" key="3">
    <source>
        <dbReference type="ARBA" id="ARBA00022729"/>
    </source>
</evidence>
<evidence type="ECO:0000256" key="4">
    <source>
        <dbReference type="ARBA" id="ARBA00022989"/>
    </source>
</evidence>
<feature type="chain" id="PRO_5016899432" evidence="8">
    <location>
        <begin position="28"/>
        <end position="227"/>
    </location>
</feature>
<dbReference type="AlphaFoldDB" id="A0A363UNU1"/>
<evidence type="ECO:0000256" key="1">
    <source>
        <dbReference type="ARBA" id="ARBA00004167"/>
    </source>
</evidence>
<evidence type="ECO:0000256" key="8">
    <source>
        <dbReference type="SAM" id="SignalP"/>
    </source>
</evidence>
<feature type="coiled-coil region" evidence="6">
    <location>
        <begin position="99"/>
        <end position="192"/>
    </location>
</feature>
<dbReference type="Proteomes" id="UP000251800">
    <property type="component" value="Unassembled WGS sequence"/>
</dbReference>
<keyword evidence="6" id="KW-0175">Coiled coil</keyword>
<dbReference type="EMBL" id="QEQK01000003">
    <property type="protein sequence ID" value="PWN57103.1"/>
    <property type="molecule type" value="Genomic_DNA"/>
</dbReference>
<keyword evidence="4 7" id="KW-1133">Transmembrane helix</keyword>